<evidence type="ECO:0000313" key="5">
    <source>
        <dbReference type="Proteomes" id="UP001190700"/>
    </source>
</evidence>
<evidence type="ECO:0000256" key="2">
    <source>
        <dbReference type="ARBA" id="ARBA00022679"/>
    </source>
</evidence>
<dbReference type="SUPFAM" id="SSF53335">
    <property type="entry name" value="S-adenosyl-L-methionine-dependent methyltransferases"/>
    <property type="match status" value="1"/>
</dbReference>
<evidence type="ECO:0000256" key="1">
    <source>
        <dbReference type="ARBA" id="ARBA00022603"/>
    </source>
</evidence>
<dbReference type="GO" id="GO:0008757">
    <property type="term" value="F:S-adenosylmethionine-dependent methyltransferase activity"/>
    <property type="evidence" value="ECO:0007669"/>
    <property type="project" value="InterPro"/>
</dbReference>
<dbReference type="Proteomes" id="UP001190700">
    <property type="component" value="Unassembled WGS sequence"/>
</dbReference>
<evidence type="ECO:0000313" key="4">
    <source>
        <dbReference type="EMBL" id="KAK3284847.1"/>
    </source>
</evidence>
<sequence length="429" mass="46690">AVMPQCWHHQRVEGVEDASNAAFISVCKVRGYLNARTISVCKVWGWYILQIAAHTDGSSGFTTHSDLKLDSRETWRNKGAGILSASALLTRLARMGILRLPASKAACELALHALAGVLAPGAPMYVGGYMDEGMLAAFALLEPLFESPQWMCRPSEKYGVGVILAQRAAAGTARKLSSFRNICEVDLEGQSLPWLVYPGLFAGGCLDIMTGVLLKALPTPPPEAQVLDFCSGSGVIAAGLRARQRTLELHLLDADVLALRAAAKNLPEARCHLSDGWCSLLEASAAEPASCLRFHWIVSNPPVHCGLQDDFSVIEEMLEHAPRFLHPGGALYFVTQQYVPVWRLQDRGILNEKGISSAAAVHLEFTDGRFSVWKVDSLTSLKVLAMKGGGEGEQRASTEQEAKRHASQDECALFVQNKRTKRKIVECLD</sequence>
<feature type="non-terminal residue" evidence="4">
    <location>
        <position position="1"/>
    </location>
</feature>
<keyword evidence="5" id="KW-1185">Reference proteome</keyword>
<dbReference type="PANTHER" id="PTHR47816">
    <property type="entry name" value="RIBOSOMAL RNA SMALL SUBUNIT METHYLTRANSFERASE C"/>
    <property type="match status" value="1"/>
</dbReference>
<feature type="domain" description="Methyltransferase small" evidence="3">
    <location>
        <begin position="197"/>
        <end position="341"/>
    </location>
</feature>
<dbReference type="EMBL" id="LGRX02002112">
    <property type="protein sequence ID" value="KAK3284847.1"/>
    <property type="molecule type" value="Genomic_DNA"/>
</dbReference>
<evidence type="ECO:0000259" key="3">
    <source>
        <dbReference type="Pfam" id="PF05175"/>
    </source>
</evidence>
<dbReference type="GO" id="GO:0032259">
    <property type="term" value="P:methylation"/>
    <property type="evidence" value="ECO:0007669"/>
    <property type="project" value="UniProtKB-KW"/>
</dbReference>
<dbReference type="AlphaFoldDB" id="A0AAE0GVC3"/>
<keyword evidence="1" id="KW-0489">Methyltransferase</keyword>
<dbReference type="Gene3D" id="3.40.50.150">
    <property type="entry name" value="Vaccinia Virus protein VP39"/>
    <property type="match status" value="1"/>
</dbReference>
<dbReference type="InterPro" id="IPR029063">
    <property type="entry name" value="SAM-dependent_MTases_sf"/>
</dbReference>
<gene>
    <name evidence="4" type="ORF">CYMTET_7514</name>
</gene>
<reference evidence="4 5" key="1">
    <citation type="journal article" date="2015" name="Genome Biol. Evol.">
        <title>Comparative Genomics of a Bacterivorous Green Alga Reveals Evolutionary Causalities and Consequences of Phago-Mixotrophic Mode of Nutrition.</title>
        <authorList>
            <person name="Burns J.A."/>
            <person name="Paasch A."/>
            <person name="Narechania A."/>
            <person name="Kim E."/>
        </authorList>
    </citation>
    <scope>NUCLEOTIDE SEQUENCE [LARGE SCALE GENOMIC DNA]</scope>
    <source>
        <strain evidence="4 5">PLY_AMNH</strain>
    </source>
</reference>
<keyword evidence="2" id="KW-0808">Transferase</keyword>
<dbReference type="PANTHER" id="PTHR47816:SF4">
    <property type="entry name" value="RIBOSOMAL RNA SMALL SUBUNIT METHYLTRANSFERASE C"/>
    <property type="match status" value="1"/>
</dbReference>
<organism evidence="4 5">
    <name type="scientific">Cymbomonas tetramitiformis</name>
    <dbReference type="NCBI Taxonomy" id="36881"/>
    <lineage>
        <taxon>Eukaryota</taxon>
        <taxon>Viridiplantae</taxon>
        <taxon>Chlorophyta</taxon>
        <taxon>Pyramimonadophyceae</taxon>
        <taxon>Pyramimonadales</taxon>
        <taxon>Pyramimonadaceae</taxon>
        <taxon>Cymbomonas</taxon>
    </lineage>
</organism>
<dbReference type="InterPro" id="IPR007848">
    <property type="entry name" value="Small_mtfrase_dom"/>
</dbReference>
<dbReference type="InterPro" id="IPR046977">
    <property type="entry name" value="RsmC/RlmG"/>
</dbReference>
<protein>
    <recommendedName>
        <fullName evidence="3">Methyltransferase small domain-containing protein</fullName>
    </recommendedName>
</protein>
<accession>A0AAE0GVC3</accession>
<comment type="caution">
    <text evidence="4">The sequence shown here is derived from an EMBL/GenBank/DDBJ whole genome shotgun (WGS) entry which is preliminary data.</text>
</comment>
<name>A0AAE0GVC3_9CHLO</name>
<dbReference type="Pfam" id="PF05175">
    <property type="entry name" value="MTS"/>
    <property type="match status" value="1"/>
</dbReference>
<proteinExistence type="predicted"/>
<dbReference type="CDD" id="cd02440">
    <property type="entry name" value="AdoMet_MTases"/>
    <property type="match status" value="1"/>
</dbReference>